<dbReference type="SUPFAM" id="SSF57889">
    <property type="entry name" value="Cysteine-rich domain"/>
    <property type="match status" value="2"/>
</dbReference>
<dbReference type="InterPro" id="IPR004146">
    <property type="entry name" value="DC1"/>
</dbReference>
<dbReference type="PANTHER" id="PTHR46477">
    <property type="entry name" value="CYSTEINE/HISTIDINE-RICH C1 DOMAIN FAMILY PROTEIN"/>
    <property type="match status" value="1"/>
</dbReference>
<evidence type="ECO:0000256" key="1">
    <source>
        <dbReference type="ARBA" id="ARBA00022737"/>
    </source>
</evidence>
<proteinExistence type="predicted"/>
<protein>
    <submittedName>
        <fullName evidence="3">Cysteine/histidine-rich C1 domain protein</fullName>
    </submittedName>
</protein>
<dbReference type="AlphaFoldDB" id="A0AAV8DUK9"/>
<dbReference type="Proteomes" id="UP001140206">
    <property type="component" value="Chromosome 3"/>
</dbReference>
<dbReference type="InterPro" id="IPR046349">
    <property type="entry name" value="C1-like_sf"/>
</dbReference>
<dbReference type="Pfam" id="PF03107">
    <property type="entry name" value="C1_2"/>
    <property type="match status" value="1"/>
</dbReference>
<keyword evidence="4" id="KW-1185">Reference proteome</keyword>
<accession>A0AAV8DUK9</accession>
<gene>
    <name evidence="3" type="ORF">LUZ62_055957</name>
</gene>
<reference evidence="3" key="1">
    <citation type="submission" date="2022-08" db="EMBL/GenBank/DDBJ databases">
        <authorList>
            <person name="Marques A."/>
        </authorList>
    </citation>
    <scope>NUCLEOTIDE SEQUENCE</scope>
    <source>
        <strain evidence="3">RhyPub2mFocal</strain>
        <tissue evidence="3">Leaves</tissue>
    </source>
</reference>
<evidence type="ECO:0000259" key="2">
    <source>
        <dbReference type="Pfam" id="PF03107"/>
    </source>
</evidence>
<organism evidence="3 4">
    <name type="scientific">Rhynchospora pubera</name>
    <dbReference type="NCBI Taxonomy" id="906938"/>
    <lineage>
        <taxon>Eukaryota</taxon>
        <taxon>Viridiplantae</taxon>
        <taxon>Streptophyta</taxon>
        <taxon>Embryophyta</taxon>
        <taxon>Tracheophyta</taxon>
        <taxon>Spermatophyta</taxon>
        <taxon>Magnoliopsida</taxon>
        <taxon>Liliopsida</taxon>
        <taxon>Poales</taxon>
        <taxon>Cyperaceae</taxon>
        <taxon>Cyperoideae</taxon>
        <taxon>Rhynchosporeae</taxon>
        <taxon>Rhynchospora</taxon>
    </lineage>
</organism>
<dbReference type="EMBL" id="JAMFTS010000003">
    <property type="protein sequence ID" value="KAJ4771700.1"/>
    <property type="molecule type" value="Genomic_DNA"/>
</dbReference>
<keyword evidence="1" id="KW-0677">Repeat</keyword>
<comment type="caution">
    <text evidence="3">The sequence shown here is derived from an EMBL/GenBank/DDBJ whole genome shotgun (WGS) entry which is preliminary data.</text>
</comment>
<evidence type="ECO:0000313" key="4">
    <source>
        <dbReference type="Proteomes" id="UP001140206"/>
    </source>
</evidence>
<sequence length="354" mass="39894">MSGLTETGNSHGNLRFLGNTGKTVKCGRCLATTKDCICFCEECKRFLHLTCAGVKVRTVHSKRDGRIKGVVFPVAKELPLSCRDCLKNNPTRDAVTHILTDRHQRSSTIMPPPITNSITRSRIFEQIDRDAHKLVKDNENCLIHRSDQGHELKLKNYKTIYTCFWCKEKGFGPHYACKSSSCNFSLHKECKSPSTTISHPFFPGIYFFFSSSSTITYCYYCKKSHSTISCNACGMGVNGYFYHSLDNKKHLHPCCATLSSQIIYGKSETIMVLQKETTATCQHCREMKVEINHKRTNRIWSYASVSNKNVQLHVQCIGKLLSKLKEDEAGGIVVSIGGHQNLPKITKKNRPLIA</sequence>
<evidence type="ECO:0000313" key="3">
    <source>
        <dbReference type="EMBL" id="KAJ4771700.1"/>
    </source>
</evidence>
<name>A0AAV8DUK9_9POAL</name>
<dbReference type="PANTHER" id="PTHR46477:SF3">
    <property type="entry name" value="CYSTEINE_HISTIDINE-RICH C1 DOMAIN FAMILY PROTEIN"/>
    <property type="match status" value="1"/>
</dbReference>
<feature type="domain" description="DC1" evidence="2">
    <location>
        <begin position="150"/>
        <end position="190"/>
    </location>
</feature>